<dbReference type="EMBL" id="JAAVVJ010000008">
    <property type="protein sequence ID" value="KAF7216710.1"/>
    <property type="molecule type" value="Genomic_DNA"/>
</dbReference>
<dbReference type="Pfam" id="PF07714">
    <property type="entry name" value="PK_Tyr_Ser-Thr"/>
    <property type="match status" value="1"/>
</dbReference>
<dbReference type="InterPro" id="IPR039318">
    <property type="entry name" value="POMK"/>
</dbReference>
<dbReference type="GO" id="GO:0030247">
    <property type="term" value="F:polysaccharide binding"/>
    <property type="evidence" value="ECO:0007669"/>
    <property type="project" value="Ensembl"/>
</dbReference>
<dbReference type="GO" id="GO:0019200">
    <property type="term" value="F:carbohydrate kinase activity"/>
    <property type="evidence" value="ECO:0007669"/>
    <property type="project" value="InterPro"/>
</dbReference>
<dbReference type="GO" id="GO:0036268">
    <property type="term" value="P:swimming"/>
    <property type="evidence" value="ECO:0007669"/>
    <property type="project" value="Ensembl"/>
</dbReference>
<protein>
    <recommendedName>
        <fullName evidence="3">Protein O-mannose kinase</fullName>
        <ecNumber evidence="2">2.7.1.183</ecNumber>
    </recommendedName>
    <alternativeName>
        <fullName evidence="16">Protein kinase-like protein SgK196</fullName>
    </alternativeName>
    <alternativeName>
        <fullName evidence="15">Sugen kinase 196</fullName>
    </alternativeName>
</protein>
<accession>A0A1A8A2C0</accession>
<reference evidence="20" key="3">
    <citation type="submission" date="2016-06" db="EMBL/GenBank/DDBJ databases">
        <title>The genome of a short-lived fish provides insights into sex chromosome evolution and the genetic control of aging.</title>
        <authorList>
            <person name="Reichwald K."/>
            <person name="Felder M."/>
            <person name="Petzold A."/>
            <person name="Koch P."/>
            <person name="Groth M."/>
            <person name="Platzer M."/>
        </authorList>
    </citation>
    <scope>NUCLEOTIDE SEQUENCE</scope>
    <source>
        <tissue evidence="20">Brain</tissue>
    </source>
</reference>
<feature type="domain" description="Protein kinase" evidence="18">
    <location>
        <begin position="71"/>
        <end position="340"/>
    </location>
</feature>
<dbReference type="KEGG" id="nfu:107395076"/>
<reference evidence="21" key="1">
    <citation type="submission" date="2014-08" db="EMBL/GenBank/DDBJ databases">
        <authorList>
            <person name="Senf B."/>
            <person name="Petzold A."/>
            <person name="Downie B.R."/>
            <person name="Koch P."/>
            <person name="Platzer M."/>
        </authorList>
    </citation>
    <scope>NUCLEOTIDE SEQUENCE [LARGE SCALE GENOMIC DNA]</scope>
    <source>
        <strain evidence="21">GRZ</strain>
    </source>
</reference>
<evidence type="ECO:0000256" key="6">
    <source>
        <dbReference type="ARBA" id="ARBA00022741"/>
    </source>
</evidence>
<name>A0A1A8A2C0_NOTFU</name>
<dbReference type="RefSeq" id="XP_015829854.1">
    <property type="nucleotide sequence ID" value="XM_015974368.1"/>
</dbReference>
<dbReference type="InterPro" id="IPR020635">
    <property type="entry name" value="Tyr_kinase_cat_dom"/>
</dbReference>
<dbReference type="Proteomes" id="UP000822369">
    <property type="component" value="Chromosome 8"/>
</dbReference>
<evidence type="ECO:0000313" key="19">
    <source>
        <dbReference type="EMBL" id="KAF7216709.1"/>
    </source>
</evidence>
<evidence type="ECO:0000256" key="17">
    <source>
        <dbReference type="SAM" id="Phobius"/>
    </source>
</evidence>
<evidence type="ECO:0000259" key="18">
    <source>
        <dbReference type="PROSITE" id="PS50011"/>
    </source>
</evidence>
<dbReference type="OMA" id="NTWHRRL"/>
<dbReference type="GeneID" id="107395076"/>
<keyword evidence="5 17" id="KW-0812">Transmembrane</keyword>
<dbReference type="Gene3D" id="1.10.510.10">
    <property type="entry name" value="Transferase(Phosphotransferase) domain 1"/>
    <property type="match status" value="1"/>
</dbReference>
<dbReference type="GO" id="GO:0005524">
    <property type="term" value="F:ATP binding"/>
    <property type="evidence" value="ECO:0007669"/>
    <property type="project" value="UniProtKB-KW"/>
</dbReference>
<dbReference type="SMART" id="SM00219">
    <property type="entry name" value="TyrKc"/>
    <property type="match status" value="1"/>
</dbReference>
<evidence type="ECO:0000256" key="5">
    <source>
        <dbReference type="ARBA" id="ARBA00022692"/>
    </source>
</evidence>
<dbReference type="AlphaFoldDB" id="A0A1A8A2C0"/>
<dbReference type="GO" id="GO:0004713">
    <property type="term" value="F:protein tyrosine kinase activity"/>
    <property type="evidence" value="ECO:0007669"/>
    <property type="project" value="InterPro"/>
</dbReference>
<organism evidence="20">
    <name type="scientific">Nothobranchius furzeri</name>
    <name type="common">Turquoise killifish</name>
    <dbReference type="NCBI Taxonomy" id="105023"/>
    <lineage>
        <taxon>Eukaryota</taxon>
        <taxon>Metazoa</taxon>
        <taxon>Chordata</taxon>
        <taxon>Craniata</taxon>
        <taxon>Vertebrata</taxon>
        <taxon>Euteleostomi</taxon>
        <taxon>Actinopterygii</taxon>
        <taxon>Neopterygii</taxon>
        <taxon>Teleostei</taxon>
        <taxon>Neoteleostei</taxon>
        <taxon>Acanthomorphata</taxon>
        <taxon>Ovalentaria</taxon>
        <taxon>Atherinomorphae</taxon>
        <taxon>Cyprinodontiformes</taxon>
        <taxon>Nothobranchiidae</taxon>
        <taxon>Nothobranchius</taxon>
    </lineage>
</organism>
<dbReference type="EMBL" id="JAAVVJ010000008">
    <property type="protein sequence ID" value="KAF7216709.1"/>
    <property type="molecule type" value="Genomic_DNA"/>
</dbReference>
<proteinExistence type="predicted"/>
<evidence type="ECO:0000256" key="8">
    <source>
        <dbReference type="ARBA" id="ARBA00022824"/>
    </source>
</evidence>
<dbReference type="Proteomes" id="UP000694548">
    <property type="component" value="Chromosome sgr02"/>
</dbReference>
<dbReference type="EC" id="2.7.1.183" evidence="2"/>
<evidence type="ECO:0000256" key="4">
    <source>
        <dbReference type="ARBA" id="ARBA00022679"/>
    </source>
</evidence>
<keyword evidence="8" id="KW-0256">Endoplasmic reticulum</keyword>
<keyword evidence="6" id="KW-0547">Nucleotide-binding</keyword>
<dbReference type="PANTHER" id="PTHR22618:SF2">
    <property type="entry name" value="PROTEIN O-MANNOSE KINASE"/>
    <property type="match status" value="1"/>
</dbReference>
<dbReference type="PANTHER" id="PTHR22618">
    <property type="entry name" value="PROTEIN O-MANNOSE KINASE"/>
    <property type="match status" value="1"/>
</dbReference>
<sequence>MGQHSSGVFSHNAPGLALCLAALLLCAAVIYLSQDKQQRHTHAGCLPQHFKLTTMRNCTPWLQCSQIRAEVHKLKVIGQGAVKKVYLAEWTGHKVALSKLASLDYLEDFLHGLSMLQALQGSLVVQLVGFCLEDYSIVTQHHPHGSLLNLEHVFRQQQYQQYNTWSLRLRLATDYVTILHYLHNSPAGRRVMCDSNSLEKTLSQFLLTNDFHVVVNDLDALPEVNWSKGLLVKCGHRELTGDFVAPEQLWPVRNDGTLFSDDSMPAYDEKTDIWKIPDVTQFILGRAPEGELVRFHLFQIHNDCKKEDPKLRPSALDVLKVYRSVYRAMVQDASGVREML</sequence>
<reference evidence="19" key="4">
    <citation type="submission" date="2020-03" db="EMBL/GenBank/DDBJ databases">
        <title>Intra-Species Differences in Population Size shape Life History and Genome Evolution.</title>
        <authorList>
            <person name="Willemsen D."/>
            <person name="Cui R."/>
            <person name="Valenzano D.R."/>
        </authorList>
    </citation>
    <scope>NUCLEOTIDE SEQUENCE</scope>
    <source>
        <strain evidence="19">GRZ</strain>
        <tissue evidence="19">Whole</tissue>
    </source>
</reference>
<evidence type="ECO:0000256" key="2">
    <source>
        <dbReference type="ARBA" id="ARBA00011932"/>
    </source>
</evidence>
<evidence type="ECO:0000256" key="9">
    <source>
        <dbReference type="ARBA" id="ARBA00022840"/>
    </source>
</evidence>
<keyword evidence="9" id="KW-0067">ATP-binding</keyword>
<reference evidence="21" key="5">
    <citation type="submission" date="2025-05" db="UniProtKB">
        <authorList>
            <consortium name="Ensembl"/>
        </authorList>
    </citation>
    <scope>IDENTIFICATION</scope>
</reference>
<evidence type="ECO:0000256" key="16">
    <source>
        <dbReference type="ARBA" id="ARBA00030430"/>
    </source>
</evidence>
<evidence type="ECO:0000313" key="21">
    <source>
        <dbReference type="Ensembl" id="ENSNFUP00015007595.1"/>
    </source>
</evidence>
<dbReference type="EMBL" id="HADY01010313">
    <property type="protein sequence ID" value="SBP48798.1"/>
    <property type="molecule type" value="Transcribed_RNA"/>
</dbReference>
<dbReference type="GO" id="GO:0005789">
    <property type="term" value="C:endoplasmic reticulum membrane"/>
    <property type="evidence" value="ECO:0007669"/>
    <property type="project" value="UniProtKB-SubCell"/>
</dbReference>
<dbReference type="CTD" id="84197"/>
<dbReference type="GO" id="GO:0043531">
    <property type="term" value="F:ADP binding"/>
    <property type="evidence" value="ECO:0007669"/>
    <property type="project" value="Ensembl"/>
</dbReference>
<evidence type="ECO:0000256" key="1">
    <source>
        <dbReference type="ARBA" id="ARBA00004648"/>
    </source>
</evidence>
<keyword evidence="7" id="KW-0418">Kinase</keyword>
<dbReference type="GeneTree" id="ENSGT00390000004945"/>
<comment type="catalytic activity">
    <reaction evidence="14">
        <text>3-O-[beta-D-GalNAc-(1-&gt;3)-beta-D-GlcNAc-(1-&gt;4)-alpha-D-Man]-L-Thr-[protein] + ATP = 3-O-[beta-D-GalNAc-(1-&gt;3)-beta-D-GlcNAc-(1-&gt;4)-(O-6-P-alpha-D-Man)]-Thr-[protein] + ADP + H(+)</text>
        <dbReference type="Rhea" id="RHEA:52616"/>
        <dbReference type="Rhea" id="RHEA-COMP:13308"/>
        <dbReference type="Rhea" id="RHEA-COMP:13309"/>
        <dbReference type="ChEBI" id="CHEBI:15378"/>
        <dbReference type="ChEBI" id="CHEBI:30616"/>
        <dbReference type="ChEBI" id="CHEBI:136709"/>
        <dbReference type="ChEBI" id="CHEBI:136710"/>
        <dbReference type="ChEBI" id="CHEBI:456216"/>
        <dbReference type="EC" id="2.7.1.183"/>
    </reaction>
</comment>
<dbReference type="Bgee" id="ENSNFUG00015003737">
    <property type="expression patterns" value="Expressed in brain and 3 other cell types or tissues"/>
</dbReference>
<keyword evidence="4" id="KW-0808">Transferase</keyword>
<gene>
    <name evidence="20" type="primary">Nfu_g_1_010837</name>
    <name evidence="21" type="synonym">POMK</name>
    <name evidence="19" type="synonym">pomk</name>
    <name evidence="19" type="ORF">G4P62_001719</name>
</gene>
<dbReference type="InterPro" id="IPR011009">
    <property type="entry name" value="Kinase-like_dom_sf"/>
</dbReference>
<evidence type="ECO:0000313" key="22">
    <source>
        <dbReference type="Proteomes" id="UP000694548"/>
    </source>
</evidence>
<dbReference type="InterPro" id="IPR001245">
    <property type="entry name" value="Ser-Thr/Tyr_kinase_cat_dom"/>
</dbReference>
<dbReference type="InterPro" id="IPR000719">
    <property type="entry name" value="Prot_kinase_dom"/>
</dbReference>
<feature type="transmembrane region" description="Helical" evidence="17">
    <location>
        <begin position="12"/>
        <end position="32"/>
    </location>
</feature>
<dbReference type="GO" id="GO:0006493">
    <property type="term" value="P:protein O-linked glycosylation"/>
    <property type="evidence" value="ECO:0007669"/>
    <property type="project" value="InterPro"/>
</dbReference>
<evidence type="ECO:0000256" key="14">
    <source>
        <dbReference type="ARBA" id="ARBA00029343"/>
    </source>
</evidence>
<dbReference type="PROSITE" id="PS50011">
    <property type="entry name" value="PROTEIN_KINASE_DOM"/>
    <property type="match status" value="1"/>
</dbReference>
<comment type="subcellular location">
    <subcellularLocation>
        <location evidence="1">Endoplasmic reticulum membrane</location>
        <topology evidence="1">Single-pass type II membrane protein</topology>
    </subcellularLocation>
</comment>
<evidence type="ECO:0000256" key="11">
    <source>
        <dbReference type="ARBA" id="ARBA00022989"/>
    </source>
</evidence>
<evidence type="ECO:0000256" key="3">
    <source>
        <dbReference type="ARBA" id="ARBA00015906"/>
    </source>
</evidence>
<dbReference type="EMBL" id="HAEJ01012244">
    <property type="protein sequence ID" value="SBS52701.1"/>
    <property type="molecule type" value="Transcribed_RNA"/>
</dbReference>
<evidence type="ECO:0000256" key="12">
    <source>
        <dbReference type="ARBA" id="ARBA00023136"/>
    </source>
</evidence>
<comment type="function">
    <text evidence="13">Protein O-mannose kinase that specifically mediates phosphorylation at the 6-position of an O-mannose of the trisaccharide (N-acetylgalactosamine (GalNAc)-beta-1,3-N-acetylglucosamine (GlcNAc)-beta-1,4-mannose) to generate phosphorylated O-mannosyl trisaccharide (N-acetylgalactosamine-beta-1,3-N-acetylglucosamine-beta-1,4-(phosphate-6-)mannose). Phosphorylated O-mannosyl trisaccharide is a carbohydrate structure present in alpha-dystroglycan (DAG1), which is required for binding laminin G-like domain-containing extracellular proteins with high affinity. Only shows kinase activity when the GalNAc-beta-3-GlcNAc-beta-terminus is linked to the 4-position of O-mannose, suggesting that this disaccharide serves as the substrate recognition motif.</text>
</comment>
<keyword evidence="12 17" id="KW-0472">Membrane</keyword>
<keyword evidence="10" id="KW-0735">Signal-anchor</keyword>
<reference evidence="20" key="2">
    <citation type="submission" date="2016-05" db="EMBL/GenBank/DDBJ databases">
        <authorList>
            <person name="Lavstsen T."/>
            <person name="Jespersen J.S."/>
        </authorList>
    </citation>
    <scope>NUCLEOTIDE SEQUENCE</scope>
    <source>
        <tissue evidence="20">Brain</tissue>
    </source>
</reference>
<evidence type="ECO:0000256" key="7">
    <source>
        <dbReference type="ARBA" id="ARBA00022777"/>
    </source>
</evidence>
<dbReference type="FunFam" id="1.10.510.10:FF:000464">
    <property type="entry name" value="Protein O-mannose kinase"/>
    <property type="match status" value="1"/>
</dbReference>
<evidence type="ECO:0000313" key="20">
    <source>
        <dbReference type="EMBL" id="SBP48798.1"/>
    </source>
</evidence>
<evidence type="ECO:0000256" key="10">
    <source>
        <dbReference type="ARBA" id="ARBA00022968"/>
    </source>
</evidence>
<dbReference type="SUPFAM" id="SSF56112">
    <property type="entry name" value="Protein kinase-like (PK-like)"/>
    <property type="match status" value="1"/>
</dbReference>
<dbReference type="OrthoDB" id="4062651at2759"/>
<keyword evidence="11 17" id="KW-1133">Transmembrane helix</keyword>
<evidence type="ECO:0000256" key="13">
    <source>
        <dbReference type="ARBA" id="ARBA00025665"/>
    </source>
</evidence>
<evidence type="ECO:0000256" key="15">
    <source>
        <dbReference type="ARBA" id="ARBA00030304"/>
    </source>
</evidence>
<dbReference type="RefSeq" id="XP_015829847.1">
    <property type="nucleotide sequence ID" value="XM_015974361.1"/>
</dbReference>
<dbReference type="GO" id="GO:0061061">
    <property type="term" value="P:muscle structure development"/>
    <property type="evidence" value="ECO:0007669"/>
    <property type="project" value="Ensembl"/>
</dbReference>
<keyword evidence="22" id="KW-1185">Reference proteome</keyword>
<dbReference type="Ensembl" id="ENSNFUT00015007991.1">
    <property type="protein sequence ID" value="ENSNFUP00015007595.1"/>
    <property type="gene ID" value="ENSNFUG00015003737.1"/>
</dbReference>